<reference evidence="2 3" key="1">
    <citation type="journal article" date="2024" name="Commun. Biol.">
        <title>Comparative genomic analysis of thermophilic fungi reveals convergent evolutionary adaptations and gene losses.</title>
        <authorList>
            <person name="Steindorff A.S."/>
            <person name="Aguilar-Pontes M.V."/>
            <person name="Robinson A.J."/>
            <person name="Andreopoulos B."/>
            <person name="LaButti K."/>
            <person name="Kuo A."/>
            <person name="Mondo S."/>
            <person name="Riley R."/>
            <person name="Otillar R."/>
            <person name="Haridas S."/>
            <person name="Lipzen A."/>
            <person name="Grimwood J."/>
            <person name="Schmutz J."/>
            <person name="Clum A."/>
            <person name="Reid I.D."/>
            <person name="Moisan M.C."/>
            <person name="Butler G."/>
            <person name="Nguyen T.T.M."/>
            <person name="Dewar K."/>
            <person name="Conant G."/>
            <person name="Drula E."/>
            <person name="Henrissat B."/>
            <person name="Hansel C."/>
            <person name="Singer S."/>
            <person name="Hutchinson M.I."/>
            <person name="de Vries R.P."/>
            <person name="Natvig D.O."/>
            <person name="Powell A.J."/>
            <person name="Tsang A."/>
            <person name="Grigoriev I.V."/>
        </authorList>
    </citation>
    <scope>NUCLEOTIDE SEQUENCE [LARGE SCALE GENOMIC DNA]</scope>
    <source>
        <strain evidence="2 3">ATCC 24622</strain>
    </source>
</reference>
<gene>
    <name evidence="2" type="ORF">VTK73DRAFT_4430</name>
</gene>
<organism evidence="2 3">
    <name type="scientific">Phialemonium thermophilum</name>
    <dbReference type="NCBI Taxonomy" id="223376"/>
    <lineage>
        <taxon>Eukaryota</taxon>
        <taxon>Fungi</taxon>
        <taxon>Dikarya</taxon>
        <taxon>Ascomycota</taxon>
        <taxon>Pezizomycotina</taxon>
        <taxon>Sordariomycetes</taxon>
        <taxon>Sordariomycetidae</taxon>
        <taxon>Cephalothecales</taxon>
        <taxon>Cephalothecaceae</taxon>
        <taxon>Phialemonium</taxon>
    </lineage>
</organism>
<evidence type="ECO:0000313" key="2">
    <source>
        <dbReference type="EMBL" id="KAL1838188.1"/>
    </source>
</evidence>
<dbReference type="Proteomes" id="UP001586593">
    <property type="component" value="Unassembled WGS sequence"/>
</dbReference>
<name>A0ABR3VAM4_9PEZI</name>
<keyword evidence="3" id="KW-1185">Reference proteome</keyword>
<protein>
    <submittedName>
        <fullName evidence="2">Uncharacterized protein</fullName>
    </submittedName>
</protein>
<feature type="compositionally biased region" description="Low complexity" evidence="1">
    <location>
        <begin position="202"/>
        <end position="212"/>
    </location>
</feature>
<sequence length="236" mass="25664">MYWSDPCFQKTSHRYQPHYSGVADQLLLTNALKKKSNKSLQCAASDLLLPLAIPPCAILLHPSLQSLLALELVLSASLLHRVPLPNASTAQREPRGGQTLRSLEPLPAALLGRQPPPTIRLDMGLLGISLIVASVVLVCLRSPTWLPALLRSWRQPRLGPPPPPPAETGTSDRPREAGDRATLREPPVANGPSKIDENGAAQQQQQQQQQQQPLTRPGERSRTNRPCAHLVALGHG</sequence>
<evidence type="ECO:0000313" key="3">
    <source>
        <dbReference type="Proteomes" id="UP001586593"/>
    </source>
</evidence>
<feature type="compositionally biased region" description="Basic and acidic residues" evidence="1">
    <location>
        <begin position="170"/>
        <end position="183"/>
    </location>
</feature>
<dbReference type="EMBL" id="JAZHXJ010002514">
    <property type="protein sequence ID" value="KAL1838188.1"/>
    <property type="molecule type" value="Genomic_DNA"/>
</dbReference>
<feature type="region of interest" description="Disordered" evidence="1">
    <location>
        <begin position="153"/>
        <end position="236"/>
    </location>
</feature>
<comment type="caution">
    <text evidence="2">The sequence shown here is derived from an EMBL/GenBank/DDBJ whole genome shotgun (WGS) entry which is preliminary data.</text>
</comment>
<accession>A0ABR3VAM4</accession>
<evidence type="ECO:0000256" key="1">
    <source>
        <dbReference type="SAM" id="MobiDB-lite"/>
    </source>
</evidence>
<proteinExistence type="predicted"/>